<organism evidence="3 4">
    <name type="scientific">Nocardia pulmonis</name>
    <dbReference type="NCBI Taxonomy" id="2951408"/>
    <lineage>
        <taxon>Bacteria</taxon>
        <taxon>Bacillati</taxon>
        <taxon>Actinomycetota</taxon>
        <taxon>Actinomycetes</taxon>
        <taxon>Mycobacteriales</taxon>
        <taxon>Nocardiaceae</taxon>
        <taxon>Nocardia</taxon>
    </lineage>
</organism>
<evidence type="ECO:0000256" key="1">
    <source>
        <dbReference type="ARBA" id="ARBA00022801"/>
    </source>
</evidence>
<accession>A0A9X2EDG3</accession>
<dbReference type="GO" id="GO:0016787">
    <property type="term" value="F:hydrolase activity"/>
    <property type="evidence" value="ECO:0007669"/>
    <property type="project" value="UniProtKB-KW"/>
</dbReference>
<keyword evidence="4" id="KW-1185">Reference proteome</keyword>
<evidence type="ECO:0000313" key="4">
    <source>
        <dbReference type="Proteomes" id="UP001139157"/>
    </source>
</evidence>
<dbReference type="GO" id="GO:0016020">
    <property type="term" value="C:membrane"/>
    <property type="evidence" value="ECO:0007669"/>
    <property type="project" value="TreeGrafter"/>
</dbReference>
<protein>
    <submittedName>
        <fullName evidence="3">Alpha/beta hydrolase</fullName>
    </submittedName>
</protein>
<dbReference type="AlphaFoldDB" id="A0A9X2EDG3"/>
<keyword evidence="1 3" id="KW-0378">Hydrolase</keyword>
<evidence type="ECO:0000313" key="3">
    <source>
        <dbReference type="EMBL" id="MCM6778874.1"/>
    </source>
</evidence>
<dbReference type="InterPro" id="IPR029058">
    <property type="entry name" value="AB_hydrolase_fold"/>
</dbReference>
<dbReference type="Gene3D" id="3.40.50.1820">
    <property type="entry name" value="alpha/beta hydrolase"/>
    <property type="match status" value="1"/>
</dbReference>
<dbReference type="PANTHER" id="PTHR43798:SF31">
    <property type="entry name" value="AB HYDROLASE SUPERFAMILY PROTEIN YCLE"/>
    <property type="match status" value="1"/>
</dbReference>
<dbReference type="PRINTS" id="PR00111">
    <property type="entry name" value="ABHYDROLASE"/>
</dbReference>
<name>A0A9X2EDG3_9NOCA</name>
<dbReference type="PANTHER" id="PTHR43798">
    <property type="entry name" value="MONOACYLGLYCEROL LIPASE"/>
    <property type="match status" value="1"/>
</dbReference>
<dbReference type="InterPro" id="IPR050266">
    <property type="entry name" value="AB_hydrolase_sf"/>
</dbReference>
<reference evidence="3" key="1">
    <citation type="submission" date="2022-06" db="EMBL/GenBank/DDBJ databases">
        <title>Novel species in genus nocardia.</title>
        <authorList>
            <person name="Li F."/>
        </authorList>
    </citation>
    <scope>NUCLEOTIDE SEQUENCE</scope>
    <source>
        <strain evidence="3">CDC141</strain>
    </source>
</reference>
<sequence>MTARLERRIRAAERRVADACGLRLTECVVALERPSVRLRVLAAGAGEPVLYINGISTPAMGFAPLAARLPGYRHLLVDLPGHGLASAYHWHGPPLRQLATEVLTGTLDRLGLARASVVGSSLGGLFTLWTALDAPARLSRAVIVGAPATALPGTRGTASMAALTSPVWGRVQQQLMRLPSPCFVARAALAEAIGMDAARGMSDELLDLHRLPLRLPGKAASYRKLLCRLMNGRNPRPENVLSEAELTGITTPLLFVWGEQDSFCAPQRGRRSVEQIPAAELAVVPGGHNPWLDDAPACAAPIDGFLTGR</sequence>
<dbReference type="SUPFAM" id="SSF53474">
    <property type="entry name" value="alpha/beta-Hydrolases"/>
    <property type="match status" value="1"/>
</dbReference>
<dbReference type="RefSeq" id="WP_251918575.1">
    <property type="nucleotide sequence ID" value="NZ_JAMRXG010000028.1"/>
</dbReference>
<feature type="domain" description="AB hydrolase-1" evidence="2">
    <location>
        <begin position="49"/>
        <end position="294"/>
    </location>
</feature>
<gene>
    <name evidence="3" type="ORF">NDR86_35890</name>
</gene>
<comment type="caution">
    <text evidence="3">The sequence shown here is derived from an EMBL/GenBank/DDBJ whole genome shotgun (WGS) entry which is preliminary data.</text>
</comment>
<proteinExistence type="predicted"/>
<dbReference type="Proteomes" id="UP001139157">
    <property type="component" value="Unassembled WGS sequence"/>
</dbReference>
<dbReference type="Pfam" id="PF00561">
    <property type="entry name" value="Abhydrolase_1"/>
    <property type="match status" value="1"/>
</dbReference>
<dbReference type="InterPro" id="IPR000073">
    <property type="entry name" value="AB_hydrolase_1"/>
</dbReference>
<dbReference type="EMBL" id="JAMRXG010000028">
    <property type="protein sequence ID" value="MCM6778874.1"/>
    <property type="molecule type" value="Genomic_DNA"/>
</dbReference>
<evidence type="ECO:0000259" key="2">
    <source>
        <dbReference type="Pfam" id="PF00561"/>
    </source>
</evidence>